<proteinExistence type="predicted"/>
<name>A0A8D5JYT7_9PROT</name>
<dbReference type="Proteomes" id="UP000826722">
    <property type="component" value="Chromosome"/>
</dbReference>
<dbReference type="RefSeq" id="WP_221765488.1">
    <property type="nucleotide sequence ID" value="NZ_AP024110.1"/>
</dbReference>
<dbReference type="KEGG" id="mpau:ZMTM_12760"/>
<protein>
    <recommendedName>
        <fullName evidence="3">Antibiotic biosynthesis monooxygenase</fullName>
    </recommendedName>
</protein>
<organism evidence="1 2">
    <name type="scientific">Methyloradius palustris</name>
    <dbReference type="NCBI Taxonomy" id="2778876"/>
    <lineage>
        <taxon>Bacteria</taxon>
        <taxon>Pseudomonadati</taxon>
        <taxon>Pseudomonadota</taxon>
        <taxon>Betaproteobacteria</taxon>
        <taxon>Nitrosomonadales</taxon>
        <taxon>Methylophilaceae</taxon>
        <taxon>Methyloradius</taxon>
    </lineage>
</organism>
<keyword evidence="2" id="KW-1185">Reference proteome</keyword>
<sequence>MYSATFIFDKKQYDERFYALDEAIAEIAKQSAGYLGEESWENSTTGRICNVYYWQSLEALQTLMQHPKHLEAKAAQANWLDGYQVVIAEVIRSYGDGKIDHPAAAFGH</sequence>
<accession>A0A8D5JYT7</accession>
<dbReference type="InterPro" id="IPR011008">
    <property type="entry name" value="Dimeric_a/b-barrel"/>
</dbReference>
<dbReference type="AlphaFoldDB" id="A0A8D5JYT7"/>
<dbReference type="Pfam" id="PF13826">
    <property type="entry name" value="Monooxy_af470-like"/>
    <property type="match status" value="1"/>
</dbReference>
<evidence type="ECO:0000313" key="1">
    <source>
        <dbReference type="EMBL" id="BCM25017.1"/>
    </source>
</evidence>
<evidence type="ECO:0008006" key="3">
    <source>
        <dbReference type="Google" id="ProtNLM"/>
    </source>
</evidence>
<reference evidence="1" key="1">
    <citation type="journal article" date="2021" name="Arch. Microbiol.">
        <title>Methyloradius palustris gen. nov., sp. nov., a methanol-oxidizing bacterium isolated from snow.</title>
        <authorList>
            <person name="Miyadera T."/>
            <person name="Kojima H."/>
            <person name="Fukui M."/>
        </authorList>
    </citation>
    <scope>NUCLEOTIDE SEQUENCE</scope>
    <source>
        <strain evidence="1">Zm11</strain>
    </source>
</reference>
<evidence type="ECO:0000313" key="2">
    <source>
        <dbReference type="Proteomes" id="UP000826722"/>
    </source>
</evidence>
<dbReference type="EMBL" id="AP024110">
    <property type="protein sequence ID" value="BCM25017.1"/>
    <property type="molecule type" value="Genomic_DNA"/>
</dbReference>
<gene>
    <name evidence="1" type="ORF">ZMTM_12760</name>
</gene>
<dbReference type="SUPFAM" id="SSF54909">
    <property type="entry name" value="Dimeric alpha+beta barrel"/>
    <property type="match status" value="1"/>
</dbReference>
<dbReference type="Gene3D" id="3.30.70.100">
    <property type="match status" value="1"/>
</dbReference>
<dbReference type="InterPro" id="IPR025444">
    <property type="entry name" value="Monooxy_af470"/>
</dbReference>